<proteinExistence type="predicted"/>
<reference evidence="1" key="1">
    <citation type="submission" date="2021-01" db="EMBL/GenBank/DDBJ databases">
        <authorList>
            <person name="Corre E."/>
            <person name="Pelletier E."/>
            <person name="Niang G."/>
            <person name="Scheremetjew M."/>
            <person name="Finn R."/>
            <person name="Kale V."/>
            <person name="Holt S."/>
            <person name="Cochrane G."/>
            <person name="Meng A."/>
            <person name="Brown T."/>
            <person name="Cohen L."/>
        </authorList>
    </citation>
    <scope>NUCLEOTIDE SEQUENCE</scope>
    <source>
        <strain evidence="1">CCMP1594</strain>
    </source>
</reference>
<evidence type="ECO:0000313" key="1">
    <source>
        <dbReference type="EMBL" id="CAE0832201.1"/>
    </source>
</evidence>
<protein>
    <submittedName>
        <fullName evidence="1">Uncharacterized protein</fullName>
    </submittedName>
</protein>
<gene>
    <name evidence="1" type="ORF">EGYM00163_LOCUS43484</name>
</gene>
<dbReference type="AlphaFoldDB" id="A0A7S4GC82"/>
<organism evidence="1">
    <name type="scientific">Eutreptiella gymnastica</name>
    <dbReference type="NCBI Taxonomy" id="73025"/>
    <lineage>
        <taxon>Eukaryota</taxon>
        <taxon>Discoba</taxon>
        <taxon>Euglenozoa</taxon>
        <taxon>Euglenida</taxon>
        <taxon>Spirocuta</taxon>
        <taxon>Euglenophyceae</taxon>
        <taxon>Eutreptiales</taxon>
        <taxon>Eutreptiaceae</taxon>
        <taxon>Eutreptiella</taxon>
    </lineage>
</organism>
<sequence>MWWAYPTAGPKGGRRVKVKELGGKTNRVDSSVEAVLCVALTACRAHFWHMFHDTTRGAGRFTGTLHLGQRAWTLWRGAGKGIEGGVPDSRPGPFDEGLQGLGLLQEGALGLAGGRTTP</sequence>
<name>A0A7S4GC82_9EUGL</name>
<accession>A0A7S4GC82</accession>
<dbReference type="EMBL" id="HBJA01126276">
    <property type="protein sequence ID" value="CAE0832201.1"/>
    <property type="molecule type" value="Transcribed_RNA"/>
</dbReference>